<name>A0A8K0K0K8_LADFU</name>
<feature type="region of interest" description="Disordered" evidence="1">
    <location>
        <begin position="88"/>
        <end position="113"/>
    </location>
</feature>
<reference evidence="3" key="1">
    <citation type="submission" date="2013-04" db="EMBL/GenBank/DDBJ databases">
        <authorList>
            <person name="Qu J."/>
            <person name="Murali S.C."/>
            <person name="Bandaranaike D."/>
            <person name="Bellair M."/>
            <person name="Blankenburg K."/>
            <person name="Chao H."/>
            <person name="Dinh H."/>
            <person name="Doddapaneni H."/>
            <person name="Downs B."/>
            <person name="Dugan-Rocha S."/>
            <person name="Elkadiri S."/>
            <person name="Gnanaolivu R.D."/>
            <person name="Hernandez B."/>
            <person name="Javaid M."/>
            <person name="Jayaseelan J.C."/>
            <person name="Lee S."/>
            <person name="Li M."/>
            <person name="Ming W."/>
            <person name="Munidasa M."/>
            <person name="Muniz J."/>
            <person name="Nguyen L."/>
            <person name="Ongeri F."/>
            <person name="Osuji N."/>
            <person name="Pu L.-L."/>
            <person name="Puazo M."/>
            <person name="Qu C."/>
            <person name="Quiroz J."/>
            <person name="Raj R."/>
            <person name="Weissenberger G."/>
            <person name="Xin Y."/>
            <person name="Zou X."/>
            <person name="Han Y."/>
            <person name="Richards S."/>
            <person name="Worley K."/>
            <person name="Muzny D."/>
            <person name="Gibbs R."/>
        </authorList>
    </citation>
    <scope>NUCLEOTIDE SEQUENCE</scope>
    <source>
        <strain evidence="3">Sampled in the wild</strain>
    </source>
</reference>
<dbReference type="AlphaFoldDB" id="A0A8K0K0K8"/>
<reference evidence="3" key="2">
    <citation type="submission" date="2017-10" db="EMBL/GenBank/DDBJ databases">
        <title>Ladona fulva Genome sequencing and assembly.</title>
        <authorList>
            <person name="Murali S."/>
            <person name="Richards S."/>
            <person name="Bandaranaike D."/>
            <person name="Bellair M."/>
            <person name="Blankenburg K."/>
            <person name="Chao H."/>
            <person name="Dinh H."/>
            <person name="Doddapaneni H."/>
            <person name="Dugan-Rocha S."/>
            <person name="Elkadiri S."/>
            <person name="Gnanaolivu R."/>
            <person name="Hernandez B."/>
            <person name="Skinner E."/>
            <person name="Javaid M."/>
            <person name="Lee S."/>
            <person name="Li M."/>
            <person name="Ming W."/>
            <person name="Munidasa M."/>
            <person name="Muniz J."/>
            <person name="Nguyen L."/>
            <person name="Hughes D."/>
            <person name="Osuji N."/>
            <person name="Pu L.-L."/>
            <person name="Puazo M."/>
            <person name="Qu C."/>
            <person name="Quiroz J."/>
            <person name="Raj R."/>
            <person name="Weissenberger G."/>
            <person name="Xin Y."/>
            <person name="Zou X."/>
            <person name="Han Y."/>
            <person name="Worley K."/>
            <person name="Muzny D."/>
            <person name="Gibbs R."/>
        </authorList>
    </citation>
    <scope>NUCLEOTIDE SEQUENCE</scope>
    <source>
        <strain evidence="3">Sampled in the wild</strain>
    </source>
</reference>
<dbReference type="OrthoDB" id="8187571at2759"/>
<evidence type="ECO:0000259" key="2">
    <source>
        <dbReference type="Pfam" id="PF03184"/>
    </source>
</evidence>
<dbReference type="EMBL" id="KZ308266">
    <property type="protein sequence ID" value="KAG8226082.1"/>
    <property type="molecule type" value="Genomic_DNA"/>
</dbReference>
<dbReference type="Proteomes" id="UP000792457">
    <property type="component" value="Unassembled WGS sequence"/>
</dbReference>
<organism evidence="3 4">
    <name type="scientific">Ladona fulva</name>
    <name type="common">Scarce chaser dragonfly</name>
    <name type="synonym">Libellula fulva</name>
    <dbReference type="NCBI Taxonomy" id="123851"/>
    <lineage>
        <taxon>Eukaryota</taxon>
        <taxon>Metazoa</taxon>
        <taxon>Ecdysozoa</taxon>
        <taxon>Arthropoda</taxon>
        <taxon>Hexapoda</taxon>
        <taxon>Insecta</taxon>
        <taxon>Pterygota</taxon>
        <taxon>Palaeoptera</taxon>
        <taxon>Odonata</taxon>
        <taxon>Epiprocta</taxon>
        <taxon>Anisoptera</taxon>
        <taxon>Libelluloidea</taxon>
        <taxon>Libellulidae</taxon>
        <taxon>Ladona</taxon>
    </lineage>
</organism>
<dbReference type="Pfam" id="PF03184">
    <property type="entry name" value="DDE_1"/>
    <property type="match status" value="1"/>
</dbReference>
<sequence>MQANLHLVHLFLHFHTIRKRESRKSRKKLPSFYITSTPVKRVLQENAEIAEALVLLLMDNHATHTTLEAVDFCRAHNIFLLGFPPHTSHKQQPLDDSQPKDSPAVIPDPSRDT</sequence>
<dbReference type="GO" id="GO:0003676">
    <property type="term" value="F:nucleic acid binding"/>
    <property type="evidence" value="ECO:0007669"/>
    <property type="project" value="InterPro"/>
</dbReference>
<keyword evidence="4" id="KW-1185">Reference proteome</keyword>
<feature type="domain" description="DDE-1" evidence="2">
    <location>
        <begin position="51"/>
        <end position="96"/>
    </location>
</feature>
<evidence type="ECO:0000313" key="4">
    <source>
        <dbReference type="Proteomes" id="UP000792457"/>
    </source>
</evidence>
<comment type="caution">
    <text evidence="3">The sequence shown here is derived from an EMBL/GenBank/DDBJ whole genome shotgun (WGS) entry which is preliminary data.</text>
</comment>
<evidence type="ECO:0000256" key="1">
    <source>
        <dbReference type="SAM" id="MobiDB-lite"/>
    </source>
</evidence>
<proteinExistence type="predicted"/>
<evidence type="ECO:0000313" key="3">
    <source>
        <dbReference type="EMBL" id="KAG8226082.1"/>
    </source>
</evidence>
<protein>
    <recommendedName>
        <fullName evidence="2">DDE-1 domain-containing protein</fullName>
    </recommendedName>
</protein>
<gene>
    <name evidence="3" type="ORF">J437_LFUL006389</name>
</gene>
<dbReference type="InterPro" id="IPR004875">
    <property type="entry name" value="DDE_SF_endonuclease_dom"/>
</dbReference>
<accession>A0A8K0K0K8</accession>